<dbReference type="EMBL" id="PQXO01001418">
    <property type="protein sequence ID" value="TGO81012.1"/>
    <property type="molecule type" value="Genomic_DNA"/>
</dbReference>
<keyword evidence="1" id="KW-0175">Coiled coil</keyword>
<proteinExistence type="predicted"/>
<organism evidence="2 3">
    <name type="scientific">Botrytis porri</name>
    <dbReference type="NCBI Taxonomy" id="87229"/>
    <lineage>
        <taxon>Eukaryota</taxon>
        <taxon>Fungi</taxon>
        <taxon>Dikarya</taxon>
        <taxon>Ascomycota</taxon>
        <taxon>Pezizomycotina</taxon>
        <taxon>Leotiomycetes</taxon>
        <taxon>Helotiales</taxon>
        <taxon>Sclerotiniaceae</taxon>
        <taxon>Botrytis</taxon>
    </lineage>
</organism>
<reference evidence="2 3" key="1">
    <citation type="submission" date="2017-12" db="EMBL/GenBank/DDBJ databases">
        <title>Comparative genomics of Botrytis spp.</title>
        <authorList>
            <person name="Valero-Jimenez C.A."/>
            <person name="Tapia P."/>
            <person name="Veloso J."/>
            <person name="Silva-Moreno E."/>
            <person name="Staats M."/>
            <person name="Valdes J.H."/>
            <person name="Van Kan J.A.L."/>
        </authorList>
    </citation>
    <scope>NUCLEOTIDE SEQUENCE [LARGE SCALE GENOMIC DNA]</scope>
    <source>
        <strain evidence="2 3">MUCL3349</strain>
    </source>
</reference>
<comment type="caution">
    <text evidence="2">The sequence shown here is derived from an EMBL/GenBank/DDBJ whole genome shotgun (WGS) entry which is preliminary data.</text>
</comment>
<dbReference type="AlphaFoldDB" id="A0A4Z1KBV1"/>
<sequence>MGSKHARGQAPVKRVAQFYAEQKAAEKLAIKQQKEAQNQQAQQAKTQRLAQEKALALQRVFNFDYSTLPKHSALKVVKDDGTGTVKLHINIGIIHHQKTDKEVNLNIVLSKYTDLITKVELRLVAPTYHKSSEVYYLRVENIMRTINCLNKFKIEEFQFVVSLNNAFNFNQMKLAAAAYGLNFKDWTLATEILRVNGRFSVDIGSPWDLKEWRTRMTVWLLFSCIETFEERRRTTLRLHLGQGYGMGTVLLFIKRC</sequence>
<evidence type="ECO:0000313" key="3">
    <source>
        <dbReference type="Proteomes" id="UP000297280"/>
    </source>
</evidence>
<accession>A0A4Z1KBV1</accession>
<dbReference type="Proteomes" id="UP000297280">
    <property type="component" value="Unassembled WGS sequence"/>
</dbReference>
<evidence type="ECO:0000256" key="1">
    <source>
        <dbReference type="SAM" id="Coils"/>
    </source>
</evidence>
<protein>
    <submittedName>
        <fullName evidence="2">Uncharacterized protein</fullName>
    </submittedName>
</protein>
<keyword evidence="3" id="KW-1185">Reference proteome</keyword>
<name>A0A4Z1KBV1_9HELO</name>
<gene>
    <name evidence="2" type="ORF">BPOR_1426g00010</name>
</gene>
<evidence type="ECO:0000313" key="2">
    <source>
        <dbReference type="EMBL" id="TGO81012.1"/>
    </source>
</evidence>
<feature type="coiled-coil region" evidence="1">
    <location>
        <begin position="24"/>
        <end position="54"/>
    </location>
</feature>